<organism evidence="1">
    <name type="scientific">Rosellinia necatrix</name>
    <name type="common">White root-rot fungus</name>
    <dbReference type="NCBI Taxonomy" id="77044"/>
    <lineage>
        <taxon>Eukaryota</taxon>
        <taxon>Fungi</taxon>
        <taxon>Dikarya</taxon>
        <taxon>Ascomycota</taxon>
        <taxon>Pezizomycotina</taxon>
        <taxon>Sordariomycetes</taxon>
        <taxon>Xylariomycetidae</taxon>
        <taxon>Xylariales</taxon>
        <taxon>Xylariaceae</taxon>
        <taxon>Rosellinia</taxon>
    </lineage>
</organism>
<sequence>MGLGRILKSIFERITNTMDDSAGSPTYGVEIEFAVPSIHVSWPDPDPDITDQVLFRTTEPGGLDMMAQVREQLCR</sequence>
<accession>A0A1S8A855</accession>
<reference evidence="1" key="1">
    <citation type="submission" date="2016-03" db="EMBL/GenBank/DDBJ databases">
        <title>Draft genome sequence of Rosellinia necatrix.</title>
        <authorList>
            <person name="Kanematsu S."/>
        </authorList>
    </citation>
    <scope>NUCLEOTIDE SEQUENCE [LARGE SCALE GENOMIC DNA]</scope>
    <source>
        <strain evidence="1">W97</strain>
    </source>
</reference>
<protein>
    <submittedName>
        <fullName evidence="1">Uncharacterized protein</fullName>
    </submittedName>
</protein>
<gene>
    <name evidence="1" type="ORF">SAMD00023353_2500780</name>
</gene>
<evidence type="ECO:0000313" key="1">
    <source>
        <dbReference type="EMBL" id="GAW26237.1"/>
    </source>
</evidence>
<dbReference type="Proteomes" id="UP000054516">
    <property type="component" value="Unassembled WGS sequence"/>
</dbReference>
<dbReference type="AlphaFoldDB" id="A0A1S8A855"/>
<dbReference type="OrthoDB" id="412402at2759"/>
<name>A0A1S8A855_ROSNE</name>
<keyword evidence="2" id="KW-1185">Reference proteome</keyword>
<proteinExistence type="predicted"/>
<evidence type="ECO:0000313" key="2">
    <source>
        <dbReference type="Proteomes" id="UP000054516"/>
    </source>
</evidence>
<dbReference type="EMBL" id="DF977470">
    <property type="protein sequence ID" value="GAW26237.1"/>
    <property type="molecule type" value="Genomic_DNA"/>
</dbReference>